<sequence length="150" mass="16950">MPTTTNVVTIVALSLMFLIILIILMIYFPAHIGLHLNARRIAARAKRRSAPPTEQQLQDRDIEMNDWPLRYPDPVITTGNHRSDDWPLRNPAPPPAAALASRTRRSEDWPLKTIEPVIVAKRRQFKDPDEDDLKFGGAGGSLEGFPYSVR</sequence>
<feature type="region of interest" description="Disordered" evidence="1">
    <location>
        <begin position="80"/>
        <end position="105"/>
    </location>
</feature>
<reference evidence="3" key="1">
    <citation type="submission" date="2022-11" db="EMBL/GenBank/DDBJ databases">
        <title>Genome Resource of Sclerotinia nivalis Strain SnTB1, a Plant Pathogen Isolated from American Ginseng.</title>
        <authorList>
            <person name="Fan S."/>
        </authorList>
    </citation>
    <scope>NUCLEOTIDE SEQUENCE</scope>
    <source>
        <strain evidence="3">SnTB1</strain>
    </source>
</reference>
<keyword evidence="4" id="KW-1185">Reference proteome</keyword>
<proteinExistence type="predicted"/>
<gene>
    <name evidence="3" type="ORF">OCU04_003179</name>
</gene>
<keyword evidence="2" id="KW-1133">Transmembrane helix</keyword>
<feature type="region of interest" description="Disordered" evidence="1">
    <location>
        <begin position="128"/>
        <end position="150"/>
    </location>
</feature>
<evidence type="ECO:0000313" key="4">
    <source>
        <dbReference type="Proteomes" id="UP001152300"/>
    </source>
</evidence>
<dbReference type="EMBL" id="JAPEIS010000002">
    <property type="protein sequence ID" value="KAJ8069529.1"/>
    <property type="molecule type" value="Genomic_DNA"/>
</dbReference>
<feature type="transmembrane region" description="Helical" evidence="2">
    <location>
        <begin position="6"/>
        <end position="30"/>
    </location>
</feature>
<dbReference type="OrthoDB" id="3537702at2759"/>
<evidence type="ECO:0000256" key="1">
    <source>
        <dbReference type="SAM" id="MobiDB-lite"/>
    </source>
</evidence>
<name>A0A9X0DN96_9HELO</name>
<keyword evidence="2" id="KW-0812">Transmembrane</keyword>
<evidence type="ECO:0000256" key="2">
    <source>
        <dbReference type="SAM" id="Phobius"/>
    </source>
</evidence>
<protein>
    <submittedName>
        <fullName evidence="3">Uncharacterized protein</fullName>
    </submittedName>
</protein>
<dbReference type="AlphaFoldDB" id="A0A9X0DN96"/>
<evidence type="ECO:0000313" key="3">
    <source>
        <dbReference type="EMBL" id="KAJ8069529.1"/>
    </source>
</evidence>
<accession>A0A9X0DN96</accession>
<organism evidence="3 4">
    <name type="scientific">Sclerotinia nivalis</name>
    <dbReference type="NCBI Taxonomy" id="352851"/>
    <lineage>
        <taxon>Eukaryota</taxon>
        <taxon>Fungi</taxon>
        <taxon>Dikarya</taxon>
        <taxon>Ascomycota</taxon>
        <taxon>Pezizomycotina</taxon>
        <taxon>Leotiomycetes</taxon>
        <taxon>Helotiales</taxon>
        <taxon>Sclerotiniaceae</taxon>
        <taxon>Sclerotinia</taxon>
    </lineage>
</organism>
<keyword evidence="2" id="KW-0472">Membrane</keyword>
<comment type="caution">
    <text evidence="3">The sequence shown here is derived from an EMBL/GenBank/DDBJ whole genome shotgun (WGS) entry which is preliminary data.</text>
</comment>
<dbReference type="Proteomes" id="UP001152300">
    <property type="component" value="Unassembled WGS sequence"/>
</dbReference>